<evidence type="ECO:0000313" key="4">
    <source>
        <dbReference type="Proteomes" id="UP001595814"/>
    </source>
</evidence>
<keyword evidence="4" id="KW-1185">Reference proteome</keyword>
<proteinExistence type="predicted"/>
<organism evidence="3 4">
    <name type="scientific">Euzebyella saccharophila</name>
    <dbReference type="NCBI Taxonomy" id="679664"/>
    <lineage>
        <taxon>Bacteria</taxon>
        <taxon>Pseudomonadati</taxon>
        <taxon>Bacteroidota</taxon>
        <taxon>Flavobacteriia</taxon>
        <taxon>Flavobacteriales</taxon>
        <taxon>Flavobacteriaceae</taxon>
        <taxon>Euzebyella</taxon>
    </lineage>
</organism>
<feature type="transmembrane region" description="Helical" evidence="2">
    <location>
        <begin position="5"/>
        <end position="24"/>
    </location>
</feature>
<evidence type="ECO:0000256" key="1">
    <source>
        <dbReference type="SAM" id="Coils"/>
    </source>
</evidence>
<reference evidence="4" key="1">
    <citation type="journal article" date="2019" name="Int. J. Syst. Evol. Microbiol.">
        <title>The Global Catalogue of Microorganisms (GCM) 10K type strain sequencing project: providing services to taxonomists for standard genome sequencing and annotation.</title>
        <authorList>
            <consortium name="The Broad Institute Genomics Platform"/>
            <consortium name="The Broad Institute Genome Sequencing Center for Infectious Disease"/>
            <person name="Wu L."/>
            <person name="Ma J."/>
        </authorList>
    </citation>
    <scope>NUCLEOTIDE SEQUENCE [LARGE SCALE GENOMIC DNA]</scope>
    <source>
        <strain evidence="4">CECT 7477</strain>
    </source>
</reference>
<gene>
    <name evidence="3" type="ORF">ACFOUT_13475</name>
</gene>
<evidence type="ECO:0000256" key="2">
    <source>
        <dbReference type="SAM" id="Phobius"/>
    </source>
</evidence>
<dbReference type="RefSeq" id="WP_192461627.1">
    <property type="nucleotide sequence ID" value="NZ_JACYFJ010000002.1"/>
</dbReference>
<accession>A0ABV8JQN1</accession>
<protein>
    <submittedName>
        <fullName evidence="3">Uncharacterized protein</fullName>
    </submittedName>
</protein>
<name>A0ABV8JQN1_9FLAO</name>
<keyword evidence="1" id="KW-0175">Coiled coil</keyword>
<dbReference type="Proteomes" id="UP001595814">
    <property type="component" value="Unassembled WGS sequence"/>
</dbReference>
<comment type="caution">
    <text evidence="3">The sequence shown here is derived from an EMBL/GenBank/DDBJ whole genome shotgun (WGS) entry which is preliminary data.</text>
</comment>
<feature type="coiled-coil region" evidence="1">
    <location>
        <begin position="335"/>
        <end position="394"/>
    </location>
</feature>
<dbReference type="EMBL" id="JBHSAW010000010">
    <property type="protein sequence ID" value="MFC4096894.1"/>
    <property type="molecule type" value="Genomic_DNA"/>
</dbReference>
<keyword evidence="2" id="KW-1133">Transmembrane helix</keyword>
<evidence type="ECO:0000313" key="3">
    <source>
        <dbReference type="EMBL" id="MFC4096894.1"/>
    </source>
</evidence>
<sequence length="424" mass="48473">MLKKILISVLLIIIVFVVLVYISLSSTNKEFSTCEILDFAQLEEIDFKEHDSVLVAASTLYKGNPLKHLMQGEQYRKAWETPVKVPIVFLDTLMGGVEILEEGGGQQTHSLKIKIKNGQVYTLRSVTKNPEPLIPEFAKKLGLENIVVDGISAQHPYAALAVAELAKKTGLLSTHPQLLFVPKQQTLDSLNHKFGNRIFLLEHEDKGNAQWTKIKGATEIMDTEDLQELKLEKGRQIQIDENLVVRARLFDLLIGDWDRHTKQWGWVLKTEQDQTLAVPLPCDRDNAFFNIEGVLPSIISQKSITPDLQNFEKEIDYMPGLVMDFDVYFLKTIDANIFEEEAKYLQQQLTEANIKEAFQVWPKAIYDLNAPEIMEKLMARKNRLIEDALKFKQEIDKKEFLNEPLKGSKDLELSSNLLKCFECQ</sequence>
<keyword evidence="2" id="KW-0472">Membrane</keyword>
<keyword evidence="2" id="KW-0812">Transmembrane</keyword>